<reference evidence="14" key="1">
    <citation type="journal article" date="2018" name="Gigascience">
        <title>Genome assembly of the Pink Ipe (Handroanthus impetiginosus, Bignoniaceae), a highly valued, ecologically keystone Neotropical timber forest tree.</title>
        <authorList>
            <person name="Silva-Junior O.B."/>
            <person name="Grattapaglia D."/>
            <person name="Novaes E."/>
            <person name="Collevatti R.G."/>
        </authorList>
    </citation>
    <scope>NUCLEOTIDE SEQUENCE [LARGE SCALE GENOMIC DNA]</scope>
    <source>
        <strain evidence="14">cv. UFG-1</strain>
    </source>
</reference>
<evidence type="ECO:0000256" key="3">
    <source>
        <dbReference type="ARBA" id="ARBA00022448"/>
    </source>
</evidence>
<keyword evidence="7" id="KW-1133">Transmembrane helix</keyword>
<protein>
    <submittedName>
        <fullName evidence="13">Mitochondrial solute carrier protein</fullName>
    </submittedName>
</protein>
<keyword evidence="5" id="KW-0677">Repeat</keyword>
<keyword evidence="9 11" id="KW-0472">Membrane</keyword>
<sequence>MYKMSGFDIWIGKYERALPDNPKNSVFCSGGLFLDNSTIPSSIINTISDNAWFRSCRVNSRKNQSEFLCLSLSVKGKDGVISNSTECAVGSGVSEIKEAVDGGAAAVKAGRKVKIRLGGRGAVNTTKHLWAGAVAAMVSRTCVAPLERLKLEYIVRGEKRNLYELINKIARTQGLRGFWKGNFVNILRTAPFKAINFCAYDTYRKQLLKLSGNEETTNSERFIAGACAGITATVLCLPLDTIRTRLVAPGGEALGGIIGAFRHVVLNEGFFSLYKGLLPSILSMAPSGAVFYGVYDTLKSAYLHSPEGRKRIQNMKQQGQELNAFEQLELGPVRTLLHGAIAGACAEAATYPFEVLRRQLQLQGRATKLSAFATCVKIVEQGGIPAFYAGLIPSLLQVLPSASISFFVYEFMKIVLKVE</sequence>
<evidence type="ECO:0000256" key="5">
    <source>
        <dbReference type="ARBA" id="ARBA00022737"/>
    </source>
</evidence>
<evidence type="ECO:0000256" key="7">
    <source>
        <dbReference type="ARBA" id="ARBA00022989"/>
    </source>
</evidence>
<proteinExistence type="inferred from homology"/>
<keyword evidence="6" id="KW-0999">Mitochondrion inner membrane</keyword>
<evidence type="ECO:0000256" key="12">
    <source>
        <dbReference type="RuleBase" id="RU000488"/>
    </source>
</evidence>
<name>A0A2G9GSY8_9LAMI</name>
<dbReference type="InterPro" id="IPR002067">
    <property type="entry name" value="MCP"/>
</dbReference>
<keyword evidence="14" id="KW-1185">Reference proteome</keyword>
<dbReference type="PRINTS" id="PR00926">
    <property type="entry name" value="MITOCARRIER"/>
</dbReference>
<evidence type="ECO:0000256" key="10">
    <source>
        <dbReference type="ARBA" id="ARBA00054707"/>
    </source>
</evidence>
<dbReference type="Pfam" id="PF00153">
    <property type="entry name" value="Mito_carr"/>
    <property type="match status" value="3"/>
</dbReference>
<dbReference type="AlphaFoldDB" id="A0A2G9GSY8"/>
<dbReference type="InterPro" id="IPR023395">
    <property type="entry name" value="MCP_dom_sf"/>
</dbReference>
<comment type="similarity">
    <text evidence="2 12">Belongs to the mitochondrial carrier (TC 2.A.29) family.</text>
</comment>
<dbReference type="EMBL" id="NKXS01003900">
    <property type="protein sequence ID" value="PIN08130.1"/>
    <property type="molecule type" value="Genomic_DNA"/>
</dbReference>
<dbReference type="PANTHER" id="PTHR24089">
    <property type="entry name" value="SOLUTE CARRIER FAMILY 25"/>
    <property type="match status" value="1"/>
</dbReference>
<dbReference type="GO" id="GO:0055085">
    <property type="term" value="P:transmembrane transport"/>
    <property type="evidence" value="ECO:0007669"/>
    <property type="project" value="InterPro"/>
</dbReference>
<accession>A0A2G9GSY8</accession>
<evidence type="ECO:0000256" key="6">
    <source>
        <dbReference type="ARBA" id="ARBA00022792"/>
    </source>
</evidence>
<feature type="repeat" description="Solcar" evidence="11">
    <location>
        <begin position="123"/>
        <end position="206"/>
    </location>
</feature>
<feature type="repeat" description="Solcar" evidence="11">
    <location>
        <begin position="330"/>
        <end position="415"/>
    </location>
</feature>
<dbReference type="PROSITE" id="PS50920">
    <property type="entry name" value="SOLCAR"/>
    <property type="match status" value="3"/>
</dbReference>
<dbReference type="OrthoDB" id="270584at2759"/>
<dbReference type="Gene3D" id="1.50.40.10">
    <property type="entry name" value="Mitochondrial carrier domain"/>
    <property type="match status" value="1"/>
</dbReference>
<evidence type="ECO:0000256" key="2">
    <source>
        <dbReference type="ARBA" id="ARBA00006375"/>
    </source>
</evidence>
<dbReference type="FunFam" id="1.50.40.10:FF:000098">
    <property type="entry name" value="Mitochondrial substrate carrier family protein"/>
    <property type="match status" value="1"/>
</dbReference>
<evidence type="ECO:0000256" key="11">
    <source>
        <dbReference type="PROSITE-ProRule" id="PRU00282"/>
    </source>
</evidence>
<comment type="function">
    <text evidence="10">Probable mitochondrial adenylate carrier that catalyzes the transport of ATP, ADP and AMP.</text>
</comment>
<dbReference type="Proteomes" id="UP000231279">
    <property type="component" value="Unassembled WGS sequence"/>
</dbReference>
<evidence type="ECO:0000256" key="4">
    <source>
        <dbReference type="ARBA" id="ARBA00022692"/>
    </source>
</evidence>
<keyword evidence="8" id="KW-0496">Mitochondrion</keyword>
<evidence type="ECO:0000313" key="14">
    <source>
        <dbReference type="Proteomes" id="UP000231279"/>
    </source>
</evidence>
<evidence type="ECO:0000256" key="8">
    <source>
        <dbReference type="ARBA" id="ARBA00023128"/>
    </source>
</evidence>
<dbReference type="GO" id="GO:0005743">
    <property type="term" value="C:mitochondrial inner membrane"/>
    <property type="evidence" value="ECO:0007669"/>
    <property type="project" value="UniProtKB-SubCell"/>
</dbReference>
<dbReference type="InterPro" id="IPR018108">
    <property type="entry name" value="MCP_transmembrane"/>
</dbReference>
<dbReference type="STRING" id="429701.A0A2G9GSY8"/>
<evidence type="ECO:0000256" key="1">
    <source>
        <dbReference type="ARBA" id="ARBA00004448"/>
    </source>
</evidence>
<evidence type="ECO:0000313" key="13">
    <source>
        <dbReference type="EMBL" id="PIN08130.1"/>
    </source>
</evidence>
<keyword evidence="3 12" id="KW-0813">Transport</keyword>
<gene>
    <name evidence="13" type="ORF">CDL12_19297</name>
</gene>
<keyword evidence="4 11" id="KW-0812">Transmembrane</keyword>
<organism evidence="13 14">
    <name type="scientific">Handroanthus impetiginosus</name>
    <dbReference type="NCBI Taxonomy" id="429701"/>
    <lineage>
        <taxon>Eukaryota</taxon>
        <taxon>Viridiplantae</taxon>
        <taxon>Streptophyta</taxon>
        <taxon>Embryophyta</taxon>
        <taxon>Tracheophyta</taxon>
        <taxon>Spermatophyta</taxon>
        <taxon>Magnoliopsida</taxon>
        <taxon>eudicotyledons</taxon>
        <taxon>Gunneridae</taxon>
        <taxon>Pentapetalae</taxon>
        <taxon>asterids</taxon>
        <taxon>lamiids</taxon>
        <taxon>Lamiales</taxon>
        <taxon>Bignoniaceae</taxon>
        <taxon>Crescentiina</taxon>
        <taxon>Tabebuia alliance</taxon>
        <taxon>Handroanthus</taxon>
    </lineage>
</organism>
<dbReference type="SUPFAM" id="SSF103506">
    <property type="entry name" value="Mitochondrial carrier"/>
    <property type="match status" value="1"/>
</dbReference>
<evidence type="ECO:0000256" key="9">
    <source>
        <dbReference type="ARBA" id="ARBA00023136"/>
    </source>
</evidence>
<feature type="repeat" description="Solcar" evidence="11">
    <location>
        <begin position="216"/>
        <end position="301"/>
    </location>
</feature>
<comment type="subcellular location">
    <subcellularLocation>
        <location evidence="1">Mitochondrion inner membrane</location>
        <topology evidence="1">Multi-pass membrane protein</topology>
    </subcellularLocation>
</comment>
<comment type="caution">
    <text evidence="13">The sequence shown here is derived from an EMBL/GenBank/DDBJ whole genome shotgun (WGS) entry which is preliminary data.</text>
</comment>